<dbReference type="Pfam" id="PF00664">
    <property type="entry name" value="ABC_membrane"/>
    <property type="match status" value="1"/>
</dbReference>
<organism evidence="13 14">
    <name type="scientific">Allokutzneria albata</name>
    <name type="common">Kibdelosporangium albatum</name>
    <dbReference type="NCBI Taxonomy" id="211114"/>
    <lineage>
        <taxon>Bacteria</taxon>
        <taxon>Bacillati</taxon>
        <taxon>Actinomycetota</taxon>
        <taxon>Actinomycetes</taxon>
        <taxon>Pseudonocardiales</taxon>
        <taxon>Pseudonocardiaceae</taxon>
        <taxon>Allokutzneria</taxon>
    </lineage>
</organism>
<dbReference type="GO" id="GO:0005524">
    <property type="term" value="F:ATP binding"/>
    <property type="evidence" value="ECO:0007669"/>
    <property type="project" value="UniProtKB-KW"/>
</dbReference>
<keyword evidence="5" id="KW-0547">Nucleotide-binding</keyword>
<evidence type="ECO:0000256" key="7">
    <source>
        <dbReference type="ARBA" id="ARBA00022989"/>
    </source>
</evidence>
<dbReference type="InterPro" id="IPR036640">
    <property type="entry name" value="ABC1_TM_sf"/>
</dbReference>
<evidence type="ECO:0000256" key="2">
    <source>
        <dbReference type="ARBA" id="ARBA00022448"/>
    </source>
</evidence>
<dbReference type="SUPFAM" id="SSF90123">
    <property type="entry name" value="ABC transporter transmembrane region"/>
    <property type="match status" value="1"/>
</dbReference>
<evidence type="ECO:0000256" key="6">
    <source>
        <dbReference type="ARBA" id="ARBA00022840"/>
    </source>
</evidence>
<evidence type="ECO:0000256" key="10">
    <source>
        <dbReference type="SAM" id="Phobius"/>
    </source>
</evidence>
<feature type="transmembrane region" description="Helical" evidence="10">
    <location>
        <begin position="260"/>
        <end position="283"/>
    </location>
</feature>
<dbReference type="InterPro" id="IPR027417">
    <property type="entry name" value="P-loop_NTPase"/>
</dbReference>
<dbReference type="Gene3D" id="1.20.1560.10">
    <property type="entry name" value="ABC transporter type 1, transmembrane domain"/>
    <property type="match status" value="1"/>
</dbReference>
<gene>
    <name evidence="13" type="ORF">SAMN04489726_0292</name>
</gene>
<evidence type="ECO:0000259" key="11">
    <source>
        <dbReference type="PROSITE" id="PS50893"/>
    </source>
</evidence>
<dbReference type="FunFam" id="3.40.50.300:FF:000299">
    <property type="entry name" value="ABC transporter ATP-binding protein/permease"/>
    <property type="match status" value="1"/>
</dbReference>
<dbReference type="SUPFAM" id="SSF52540">
    <property type="entry name" value="P-loop containing nucleoside triphosphate hydrolases"/>
    <property type="match status" value="1"/>
</dbReference>
<dbReference type="eggNOG" id="COG1132">
    <property type="taxonomic scope" value="Bacteria"/>
</dbReference>
<dbReference type="PROSITE" id="PS50929">
    <property type="entry name" value="ABC_TM1F"/>
    <property type="match status" value="1"/>
</dbReference>
<protein>
    <submittedName>
        <fullName evidence="13">ABC-type multidrug transport system, ATPase and permease component</fullName>
    </submittedName>
</protein>
<dbReference type="GO" id="GO:0005886">
    <property type="term" value="C:plasma membrane"/>
    <property type="evidence" value="ECO:0007669"/>
    <property type="project" value="UniProtKB-SubCell"/>
</dbReference>
<name>A0A1G9R9D2_ALLAB</name>
<evidence type="ECO:0000256" key="1">
    <source>
        <dbReference type="ARBA" id="ARBA00004651"/>
    </source>
</evidence>
<dbReference type="PANTHER" id="PTHR43394">
    <property type="entry name" value="ATP-DEPENDENT PERMEASE MDL1, MITOCHONDRIAL"/>
    <property type="match status" value="1"/>
</dbReference>
<evidence type="ECO:0000256" key="9">
    <source>
        <dbReference type="ARBA" id="ARBA00061644"/>
    </source>
</evidence>
<dbReference type="GO" id="GO:0016887">
    <property type="term" value="F:ATP hydrolysis activity"/>
    <property type="evidence" value="ECO:0007669"/>
    <property type="project" value="InterPro"/>
</dbReference>
<dbReference type="GO" id="GO:0015421">
    <property type="term" value="F:ABC-type oligopeptide transporter activity"/>
    <property type="evidence" value="ECO:0007669"/>
    <property type="project" value="TreeGrafter"/>
</dbReference>
<dbReference type="InterPro" id="IPR003439">
    <property type="entry name" value="ABC_transporter-like_ATP-bd"/>
</dbReference>
<dbReference type="SMART" id="SM00382">
    <property type="entry name" value="AAA"/>
    <property type="match status" value="1"/>
</dbReference>
<evidence type="ECO:0000256" key="8">
    <source>
        <dbReference type="ARBA" id="ARBA00023136"/>
    </source>
</evidence>
<dbReference type="Pfam" id="PF00005">
    <property type="entry name" value="ABC_tran"/>
    <property type="match status" value="1"/>
</dbReference>
<dbReference type="STRING" id="211114.SAMN04489726_0292"/>
<feature type="transmembrane region" description="Helical" evidence="10">
    <location>
        <begin position="72"/>
        <end position="92"/>
    </location>
</feature>
<keyword evidence="3" id="KW-1003">Cell membrane</keyword>
<dbReference type="PROSITE" id="PS00211">
    <property type="entry name" value="ABC_TRANSPORTER_1"/>
    <property type="match status" value="1"/>
</dbReference>
<evidence type="ECO:0000256" key="5">
    <source>
        <dbReference type="ARBA" id="ARBA00022741"/>
    </source>
</evidence>
<keyword evidence="7 10" id="KW-1133">Transmembrane helix</keyword>
<evidence type="ECO:0000313" key="14">
    <source>
        <dbReference type="Proteomes" id="UP000183376"/>
    </source>
</evidence>
<keyword evidence="2" id="KW-0813">Transport</keyword>
<feature type="domain" description="ABC transporter" evidence="11">
    <location>
        <begin position="354"/>
        <end position="607"/>
    </location>
</feature>
<evidence type="ECO:0000259" key="12">
    <source>
        <dbReference type="PROSITE" id="PS50929"/>
    </source>
</evidence>
<dbReference type="EMBL" id="LT629701">
    <property type="protein sequence ID" value="SDM19467.1"/>
    <property type="molecule type" value="Genomic_DNA"/>
</dbReference>
<dbReference type="InterPro" id="IPR039421">
    <property type="entry name" value="Type_1_exporter"/>
</dbReference>
<dbReference type="AlphaFoldDB" id="A0A1G9R9D2"/>
<feature type="transmembrane region" description="Helical" evidence="10">
    <location>
        <begin position="146"/>
        <end position="165"/>
    </location>
</feature>
<keyword evidence="14" id="KW-1185">Reference proteome</keyword>
<keyword evidence="8 10" id="KW-0472">Membrane</keyword>
<evidence type="ECO:0000256" key="4">
    <source>
        <dbReference type="ARBA" id="ARBA00022692"/>
    </source>
</evidence>
<dbReference type="InterPro" id="IPR017871">
    <property type="entry name" value="ABC_transporter-like_CS"/>
</dbReference>
<dbReference type="PROSITE" id="PS50893">
    <property type="entry name" value="ABC_TRANSPORTER_2"/>
    <property type="match status" value="1"/>
</dbReference>
<evidence type="ECO:0000313" key="13">
    <source>
        <dbReference type="EMBL" id="SDM19467.1"/>
    </source>
</evidence>
<dbReference type="CDD" id="cd18550">
    <property type="entry name" value="ABC_6TM_exporter_like"/>
    <property type="match status" value="1"/>
</dbReference>
<dbReference type="InterPro" id="IPR003593">
    <property type="entry name" value="AAA+_ATPase"/>
</dbReference>
<evidence type="ECO:0000256" key="3">
    <source>
        <dbReference type="ARBA" id="ARBA00022475"/>
    </source>
</evidence>
<comment type="subcellular location">
    <subcellularLocation>
        <location evidence="1">Cell membrane</location>
        <topology evidence="1">Multi-pass membrane protein</topology>
    </subcellularLocation>
</comment>
<reference evidence="13 14" key="1">
    <citation type="submission" date="2016-10" db="EMBL/GenBank/DDBJ databases">
        <authorList>
            <person name="de Groot N.N."/>
        </authorList>
    </citation>
    <scope>NUCLEOTIDE SEQUENCE [LARGE SCALE GENOMIC DNA]</scope>
    <source>
        <strain evidence="13 14">DSM 44149</strain>
    </source>
</reference>
<feature type="transmembrane region" description="Helical" evidence="10">
    <location>
        <begin position="171"/>
        <end position="190"/>
    </location>
</feature>
<keyword evidence="4 10" id="KW-0812">Transmembrane</keyword>
<feature type="domain" description="ABC transmembrane type-1" evidence="12">
    <location>
        <begin position="36"/>
        <end position="320"/>
    </location>
</feature>
<dbReference type="PANTHER" id="PTHR43394:SF1">
    <property type="entry name" value="ATP-BINDING CASSETTE SUB-FAMILY B MEMBER 10, MITOCHONDRIAL"/>
    <property type="match status" value="1"/>
</dbReference>
<dbReference type="InterPro" id="IPR011527">
    <property type="entry name" value="ABC1_TM_dom"/>
</dbReference>
<dbReference type="Proteomes" id="UP000183376">
    <property type="component" value="Chromosome I"/>
</dbReference>
<accession>A0A1G9R9D2</accession>
<keyword evidence="6" id="KW-0067">ATP-binding</keyword>
<dbReference type="Gene3D" id="3.40.50.300">
    <property type="entry name" value="P-loop containing nucleotide triphosphate hydrolases"/>
    <property type="match status" value="1"/>
</dbReference>
<comment type="similarity">
    <text evidence="9">Belongs to the ABC transporter superfamily. Lipid exporter (TC 3.A.1.106) family.</text>
</comment>
<sequence length="724" mass="77762">MLMRSAMESADVPNKIRKGTLKRVLSFARPHRRTLIAFLAITVVTAVLAVATPVLAGRVVNEISGGGDSGVVVGIALLIAGLAVVEAGVGLVERWLSARIGEGLIYDLRRAVVGHVQKMPIAFFSRTRTGALVSRLNNDVIGAQRAFTSTLSGVVANIIQLALALGVMLTLSWQVTVIALALLPVFVLPARRMGRRMAALQREAAGHNATMTTQMTERFSAPGATLVKLFGRPKDEADEFGARAARVRDIGIRTAMTTRVFITALTLVSSLALALVYGLGGWFALEGRLAAGTVVSLALLLTRLYTPLTALANARVDVMSALVSFERVFEVLDLPPAITEKPDATKVPDGPVSVEFDDVRFAYPSADKVSLASLEEVKTLDTRGGEEVLHGLSFRAEAGQLVALVGSSGAGKSTIAGLVPRLYDVDSGAVRLSDVDVRDLSFDSIRQTVGVVTQDGHLFHDTIGANLRYARPDATDEEIWDALRGARLADLVRSLPDGLETVVGERGYRLSGGERQRLTIARLLLARQRVVILDEATAHLDSESEAAVQEALAEALAGRTALVIAHRLSTIRAADQILVVEAGEIVERGTHDELLAAEGRYAELYRTQFRAAEPAEPAAPVALPHALDDFGALWQQSLIEVQRLFPTRLRMVLDGDKGTEARLRELVRAEEACCPFFAFTVTREGDRLVLDTDVPEAAAVVLDEMATAALRSREPRDPLAVVGE</sequence>
<proteinExistence type="inferred from homology"/>